<feature type="domain" description="Methyltransferase type 11" evidence="1">
    <location>
        <begin position="53"/>
        <end position="131"/>
    </location>
</feature>
<name>A0A0G1K581_9BACT</name>
<dbReference type="Pfam" id="PF08241">
    <property type="entry name" value="Methyltransf_11"/>
    <property type="match status" value="1"/>
</dbReference>
<dbReference type="InterPro" id="IPR029063">
    <property type="entry name" value="SAM-dependent_MTases_sf"/>
</dbReference>
<comment type="caution">
    <text evidence="2">The sequence shown here is derived from an EMBL/GenBank/DDBJ whole genome shotgun (WGS) entry which is preliminary data.</text>
</comment>
<evidence type="ECO:0000259" key="1">
    <source>
        <dbReference type="Pfam" id="PF08241"/>
    </source>
</evidence>
<dbReference type="GO" id="GO:0032259">
    <property type="term" value="P:methylation"/>
    <property type="evidence" value="ECO:0007669"/>
    <property type="project" value="UniProtKB-KW"/>
</dbReference>
<gene>
    <name evidence="2" type="ORF">UW44_C0012G0035</name>
</gene>
<dbReference type="InterPro" id="IPR013216">
    <property type="entry name" value="Methyltransf_11"/>
</dbReference>
<dbReference type="CDD" id="cd02440">
    <property type="entry name" value="AdoMet_MTases"/>
    <property type="match status" value="1"/>
</dbReference>
<dbReference type="GO" id="GO:0008757">
    <property type="term" value="F:S-adenosylmethionine-dependent methyltransferase activity"/>
    <property type="evidence" value="ECO:0007669"/>
    <property type="project" value="InterPro"/>
</dbReference>
<organism evidence="2 3">
    <name type="scientific">Candidatus Collierbacteria bacterium GW2011_GWB2_44_22</name>
    <dbReference type="NCBI Taxonomy" id="1618387"/>
    <lineage>
        <taxon>Bacteria</taxon>
        <taxon>Candidatus Collieribacteriota</taxon>
    </lineage>
</organism>
<keyword evidence="2" id="KW-0808">Transferase</keyword>
<evidence type="ECO:0000313" key="2">
    <source>
        <dbReference type="EMBL" id="KKT51452.1"/>
    </source>
</evidence>
<keyword evidence="2" id="KW-0489">Methyltransferase</keyword>
<protein>
    <submittedName>
        <fullName evidence="2">Methyltransferase type 11</fullName>
    </submittedName>
</protein>
<reference evidence="2 3" key="1">
    <citation type="journal article" date="2015" name="Nature">
        <title>rRNA introns, odd ribosomes, and small enigmatic genomes across a large radiation of phyla.</title>
        <authorList>
            <person name="Brown C.T."/>
            <person name="Hug L.A."/>
            <person name="Thomas B.C."/>
            <person name="Sharon I."/>
            <person name="Castelle C.J."/>
            <person name="Singh A."/>
            <person name="Wilkins M.J."/>
            <person name="Williams K.H."/>
            <person name="Banfield J.F."/>
        </authorList>
    </citation>
    <scope>NUCLEOTIDE SEQUENCE [LARGE SCALE GENOMIC DNA]</scope>
</reference>
<dbReference type="STRING" id="1618387.UW44_C0012G0035"/>
<dbReference type="SUPFAM" id="SSF53335">
    <property type="entry name" value="S-adenosyl-L-methionine-dependent methyltransferases"/>
    <property type="match status" value="1"/>
</dbReference>
<dbReference type="EMBL" id="LCIH01000012">
    <property type="protein sequence ID" value="KKT51452.1"/>
    <property type="molecule type" value="Genomic_DNA"/>
</dbReference>
<dbReference type="Proteomes" id="UP000034006">
    <property type="component" value="Unassembled WGS sequence"/>
</dbReference>
<accession>A0A0G1K581</accession>
<sequence>MPIPFIVRSARGLSLESTKRANFLSKIIHMVMRRKADEVWKHIGKYVNGKKVLDVGMGSGSISYLLNKKGFSVTSVDVANLSIYEDLSPVIYDGHKLPFENKQFDTAVIIHVLHHCEDGIEVLKEAKRVAKRVVFVEDTFRNSFEWLVGAVFDSLGNFEFWWHKYRKVSEWRQILAKNRWKITFFDEWGEMGIASLYGRYCMFVIE</sequence>
<dbReference type="Gene3D" id="3.40.50.150">
    <property type="entry name" value="Vaccinia Virus protein VP39"/>
    <property type="match status" value="1"/>
</dbReference>
<evidence type="ECO:0000313" key="3">
    <source>
        <dbReference type="Proteomes" id="UP000034006"/>
    </source>
</evidence>
<dbReference type="AlphaFoldDB" id="A0A0G1K581"/>
<proteinExistence type="predicted"/>